<protein>
    <submittedName>
        <fullName evidence="1">Uncharacterized protein</fullName>
    </submittedName>
</protein>
<evidence type="ECO:0000313" key="1">
    <source>
        <dbReference type="EMBL" id="GHI01101.1"/>
    </source>
</evidence>
<accession>A0ABQ3NB16</accession>
<evidence type="ECO:0000313" key="2">
    <source>
        <dbReference type="Proteomes" id="UP000637074"/>
    </source>
</evidence>
<name>A0ABQ3NB16_9BACI</name>
<dbReference type="Proteomes" id="UP000637074">
    <property type="component" value="Unassembled WGS sequence"/>
</dbReference>
<sequence>MSLFDLAYSQEGLAQTLAALHVPLDGTMEIPWMIDSTAILDRGGNIVAVATDNVFNGTTITGTDMNVIGYTSPNAFGGETIYNGSFENIGFTTDNVFGGHYLFNEDMALESISFDTPIGKTLFSSDMELLGIIPEYGNKMFQPDDIAGPSLDHASSYDSFSSYIHDSFHDFGASLDHLDGLDLLGHFDVSALDGLDFLDWM</sequence>
<dbReference type="EMBL" id="BNDS01000033">
    <property type="protein sequence ID" value="GHI01101.1"/>
    <property type="molecule type" value="Genomic_DNA"/>
</dbReference>
<reference evidence="1 2" key="1">
    <citation type="journal article" date="2022" name="Int. J. Syst. Evol. Microbiol.">
        <title>Neobacillus kokaensis sp. nov., isolated from soil.</title>
        <authorList>
            <person name="Yuki K."/>
            <person name="Matsubara H."/>
            <person name="Yamaguchi S."/>
        </authorList>
    </citation>
    <scope>NUCLEOTIDE SEQUENCE [LARGE SCALE GENOMIC DNA]</scope>
    <source>
        <strain evidence="1 2">LOB 377</strain>
    </source>
</reference>
<proteinExistence type="predicted"/>
<organism evidence="1 2">
    <name type="scientific">Neobacillus kokaensis</name>
    <dbReference type="NCBI Taxonomy" id="2759023"/>
    <lineage>
        <taxon>Bacteria</taxon>
        <taxon>Bacillati</taxon>
        <taxon>Bacillota</taxon>
        <taxon>Bacilli</taxon>
        <taxon>Bacillales</taxon>
        <taxon>Bacillaceae</taxon>
        <taxon>Neobacillus</taxon>
    </lineage>
</organism>
<gene>
    <name evidence="1" type="ORF">AM1BK_46430</name>
</gene>
<comment type="caution">
    <text evidence="1">The sequence shown here is derived from an EMBL/GenBank/DDBJ whole genome shotgun (WGS) entry which is preliminary data.</text>
</comment>
<dbReference type="RefSeq" id="WP_191276756.1">
    <property type="nucleotide sequence ID" value="NZ_BNDS01000033.1"/>
</dbReference>
<keyword evidence="2" id="KW-1185">Reference proteome</keyword>